<dbReference type="InterPro" id="IPR027417">
    <property type="entry name" value="P-loop_NTPase"/>
</dbReference>
<dbReference type="STRING" id="1120996.SAMN02746066_00007"/>
<dbReference type="Gene3D" id="3.40.50.300">
    <property type="entry name" value="P-loop containing nucleotide triphosphate hydrolases"/>
    <property type="match status" value="1"/>
</dbReference>
<protein>
    <submittedName>
        <fullName evidence="1">Uncharacterized protein</fullName>
    </submittedName>
</protein>
<dbReference type="Proteomes" id="UP000184038">
    <property type="component" value="Unassembled WGS sequence"/>
</dbReference>
<dbReference type="EMBL" id="FRCP01000005">
    <property type="protein sequence ID" value="SHL91596.1"/>
    <property type="molecule type" value="Genomic_DNA"/>
</dbReference>
<dbReference type="SUPFAM" id="SSF52540">
    <property type="entry name" value="P-loop containing nucleoside triphosphate hydrolases"/>
    <property type="match status" value="1"/>
</dbReference>
<name>A0A1M7EJ57_9FIRM</name>
<gene>
    <name evidence="1" type="ORF">SAMN02746066_00007</name>
</gene>
<evidence type="ECO:0000313" key="2">
    <source>
        <dbReference type="Proteomes" id="UP000184038"/>
    </source>
</evidence>
<organism evidence="1 2">
    <name type="scientific">Anaerosporobacter mobilis DSM 15930</name>
    <dbReference type="NCBI Taxonomy" id="1120996"/>
    <lineage>
        <taxon>Bacteria</taxon>
        <taxon>Bacillati</taxon>
        <taxon>Bacillota</taxon>
        <taxon>Clostridia</taxon>
        <taxon>Lachnospirales</taxon>
        <taxon>Lachnospiraceae</taxon>
        <taxon>Anaerosporobacter</taxon>
    </lineage>
</organism>
<keyword evidence="2" id="KW-1185">Reference proteome</keyword>
<evidence type="ECO:0000313" key="1">
    <source>
        <dbReference type="EMBL" id="SHL91596.1"/>
    </source>
</evidence>
<dbReference type="OrthoDB" id="9778498at2"/>
<dbReference type="AlphaFoldDB" id="A0A1M7EJ57"/>
<accession>A0A1M7EJ57</accession>
<reference evidence="1 2" key="1">
    <citation type="submission" date="2016-11" db="EMBL/GenBank/DDBJ databases">
        <authorList>
            <person name="Jaros S."/>
            <person name="Januszkiewicz K."/>
            <person name="Wedrychowicz H."/>
        </authorList>
    </citation>
    <scope>NUCLEOTIDE SEQUENCE [LARGE SCALE GENOMIC DNA]</scope>
    <source>
        <strain evidence="1 2">DSM 15930</strain>
    </source>
</reference>
<proteinExistence type="predicted"/>
<sequence length="354" mass="40418">MKNVALYPFNKISQGLIRFRDLLAFNITSVIDFSIHIGEDVGEVIYGEPIGVTVEDDIDKAFNEVDTLILNDGGAPIHHFADIYSKYNLQERWKEVLKKANDLGIKIVSTHEITNPELSRWIKDNNIVLHTFTKTREQVLEYIENTKSKESTTESTKIGIYGTRSCIGKFTAQMYLLRALKERGRKASALITEPTADLFQQYDVDPIRFLEILPDPIKYNQYTKALATNCINNGDEYIIKASQQGLAYNGKDNIYGNLIRLSNMIEYDPDVILLIVGFDDDDAIKDCLELIRIYCEGKKPLAFLLPDKIEVGYGQYEEKTIEDIQERKMQLIKKFNVPMVEPIACIEKVLDVIS</sequence>
<dbReference type="RefSeq" id="WP_073281485.1">
    <property type="nucleotide sequence ID" value="NZ_FRCP01000005.1"/>
</dbReference>